<reference evidence="2 3" key="1">
    <citation type="submission" date="2021-11" db="EMBL/GenBank/DDBJ databases">
        <title>Draft genome sequence of Actinomycetospora sp. SF1 isolated from the rhizosphere soil.</title>
        <authorList>
            <person name="Duangmal K."/>
            <person name="Chantavorakit T."/>
        </authorList>
    </citation>
    <scope>NUCLEOTIDE SEQUENCE [LARGE SCALE GENOMIC DNA]</scope>
    <source>
        <strain evidence="2 3">TBRC 5722</strain>
    </source>
</reference>
<evidence type="ECO:0000256" key="1">
    <source>
        <dbReference type="SAM" id="MobiDB-lite"/>
    </source>
</evidence>
<feature type="region of interest" description="Disordered" evidence="1">
    <location>
        <begin position="105"/>
        <end position="291"/>
    </location>
</feature>
<organism evidence="2 3">
    <name type="scientific">Actinomycetospora endophytica</name>
    <dbReference type="NCBI Taxonomy" id="2291215"/>
    <lineage>
        <taxon>Bacteria</taxon>
        <taxon>Bacillati</taxon>
        <taxon>Actinomycetota</taxon>
        <taxon>Actinomycetes</taxon>
        <taxon>Pseudonocardiales</taxon>
        <taxon>Pseudonocardiaceae</taxon>
        <taxon>Actinomycetospora</taxon>
    </lineage>
</organism>
<keyword evidence="3" id="KW-1185">Reference proteome</keyword>
<feature type="compositionally biased region" description="Basic and acidic residues" evidence="1">
    <location>
        <begin position="105"/>
        <end position="118"/>
    </location>
</feature>
<gene>
    <name evidence="2" type="ORF">LQ327_24250</name>
</gene>
<dbReference type="EMBL" id="JAJNDB010000006">
    <property type="protein sequence ID" value="MCD2196490.1"/>
    <property type="molecule type" value="Genomic_DNA"/>
</dbReference>
<feature type="compositionally biased region" description="Basic and acidic residues" evidence="1">
    <location>
        <begin position="190"/>
        <end position="200"/>
    </location>
</feature>
<protein>
    <submittedName>
        <fullName evidence="2">Uncharacterized protein</fullName>
    </submittedName>
</protein>
<accession>A0ABS8PG54</accession>
<dbReference type="RefSeq" id="WP_230738351.1">
    <property type="nucleotide sequence ID" value="NZ_JAJNDB010000006.1"/>
</dbReference>
<comment type="caution">
    <text evidence="2">The sequence shown here is derived from an EMBL/GenBank/DDBJ whole genome shotgun (WGS) entry which is preliminary data.</text>
</comment>
<feature type="compositionally biased region" description="Low complexity" evidence="1">
    <location>
        <begin position="245"/>
        <end position="257"/>
    </location>
</feature>
<sequence length="291" mass="29464">MTGPGGTEADRAARERLAREARETATALLDWVGTRVDGVATARADGASGRPRQSPGPCTWCPVCALVAALRGEQPELTATLAEQASGLLVILRLLVQAHATGAHEHAPHGYAPHEHPAHGYATHPAPEPPPAAQPGAGAAPAGGAAPSGDAMAEDPASGDASSEVPWDVAPHALFDPEPRPTPAYPGPDDSPRSAPERPTGKRGPRPSPRRQTAGESDGPAAAAAEPRPFPQPAPQPQPAPAAPTAPAASSTAAPSSPAGPAPAAPVTTPTTDRSGRGVQRIPVRRRTRPC</sequence>
<evidence type="ECO:0000313" key="3">
    <source>
        <dbReference type="Proteomes" id="UP001199469"/>
    </source>
</evidence>
<dbReference type="Proteomes" id="UP001199469">
    <property type="component" value="Unassembled WGS sequence"/>
</dbReference>
<name>A0ABS8PG54_9PSEU</name>
<feature type="compositionally biased region" description="Low complexity" evidence="1">
    <location>
        <begin position="134"/>
        <end position="151"/>
    </location>
</feature>
<feature type="compositionally biased region" description="Pro residues" evidence="1">
    <location>
        <begin position="228"/>
        <end position="244"/>
    </location>
</feature>
<proteinExistence type="predicted"/>
<evidence type="ECO:0000313" key="2">
    <source>
        <dbReference type="EMBL" id="MCD2196490.1"/>
    </source>
</evidence>